<feature type="region of interest" description="Disordered" evidence="1">
    <location>
        <begin position="280"/>
        <end position="343"/>
    </location>
</feature>
<dbReference type="Proteomes" id="UP000286746">
    <property type="component" value="Unassembled WGS sequence"/>
</dbReference>
<name>A0A401W206_STREY</name>
<dbReference type="EMBL" id="BHZD01000001">
    <property type="protein sequence ID" value="GCD43357.1"/>
    <property type="molecule type" value="Genomic_DNA"/>
</dbReference>
<sequence>MPTAIAVTSADLALPATDRQTPAAVVVRPPHAQPLDEALNELGAVLEHHGHLVALYSTACPPDHVRRLHTLRAVLESDRFAILPTDLPPLGLAVLAQQLRQLSLCDFSPGLLACAARLLAHYVHAGALLGSVARLDKVPMDLRSHLLSWVPGAHFAVLANPEPHLVRLDRHAERAAEAGLPAPGFATRLVWARGQVSGEWVGGVLARSWQVQGAYEVPLPAESAAWWGTHKAAEFAAAIPDLSVLYQLVASVRREECRWCGLELIGDRCAFCCAPTAVPGAAADAGHRTGGTARPRTGNGPGGAPEASATPASSLLRRRGLAPVSPGGVPGPEPGRRTAVRAR</sequence>
<evidence type="ECO:0000313" key="3">
    <source>
        <dbReference type="Proteomes" id="UP000286746"/>
    </source>
</evidence>
<dbReference type="RefSeq" id="WP_246177348.1">
    <property type="nucleotide sequence ID" value="NZ_BHZD01000001.1"/>
</dbReference>
<proteinExistence type="predicted"/>
<reference evidence="2 3" key="1">
    <citation type="submission" date="2018-11" db="EMBL/GenBank/DDBJ databases">
        <title>Whole genome sequence of Streptomyces paromomycinus NBRC 15454(T).</title>
        <authorList>
            <person name="Komaki H."/>
            <person name="Tamura T."/>
        </authorList>
    </citation>
    <scope>NUCLEOTIDE SEQUENCE [LARGE SCALE GENOMIC DNA]</scope>
    <source>
        <strain evidence="2 3">NBRC 15454</strain>
    </source>
</reference>
<protein>
    <submittedName>
        <fullName evidence="2">Uncharacterized protein</fullName>
    </submittedName>
</protein>
<comment type="caution">
    <text evidence="2">The sequence shown here is derived from an EMBL/GenBank/DDBJ whole genome shotgun (WGS) entry which is preliminary data.</text>
</comment>
<accession>A0A401W206</accession>
<evidence type="ECO:0000313" key="2">
    <source>
        <dbReference type="EMBL" id="GCD43357.1"/>
    </source>
</evidence>
<dbReference type="AlphaFoldDB" id="A0A401W206"/>
<gene>
    <name evidence="2" type="ORF">GKJPGBOP_03038</name>
</gene>
<keyword evidence="3" id="KW-1185">Reference proteome</keyword>
<evidence type="ECO:0000256" key="1">
    <source>
        <dbReference type="SAM" id="MobiDB-lite"/>
    </source>
</evidence>
<organism evidence="2 3">
    <name type="scientific">Streptomyces paromomycinus</name>
    <name type="common">Streptomyces rimosus subsp. paromomycinus</name>
    <dbReference type="NCBI Taxonomy" id="92743"/>
    <lineage>
        <taxon>Bacteria</taxon>
        <taxon>Bacillati</taxon>
        <taxon>Actinomycetota</taxon>
        <taxon>Actinomycetes</taxon>
        <taxon>Kitasatosporales</taxon>
        <taxon>Streptomycetaceae</taxon>
        <taxon>Streptomyces</taxon>
    </lineage>
</organism>